<evidence type="ECO:0000256" key="2">
    <source>
        <dbReference type="ARBA" id="ARBA00022448"/>
    </source>
</evidence>
<keyword evidence="4" id="KW-1015">Disulfide bond</keyword>
<sequence length="323" mass="35299">MINVTIANFEAEVIEASMHTPVLVDFWAPWCGPCKVIGPLLEKLETEYQGRFKLVKIDSDQEQQLAAAFGIRSIPTCVLLIGGQPVDGFMGAVPEGQVKAFLDKHLPSEEELAALAEADEAQQMLAEGAEGDTDAVSALEKLAHAVAQAPDNDDLRFELIKQSISHGLFEQAAAALAPALARIPVSLRFEALAQWLNALEFVGTDPRGQWPLEQFDDLIGQNKRDFDTRFAKSRVLIAMGEWPAALDELLEIIMRDKKWADEAPRKTYIGLLELMTPPQPKADPAAAGKSAGGIELAGQSVVQEDPQAQMVSQYRRKLSMALN</sequence>
<dbReference type="PRINTS" id="PR00421">
    <property type="entry name" value="THIOREDOXIN"/>
</dbReference>
<dbReference type="EMBL" id="BSPB01000091">
    <property type="protein sequence ID" value="GLS16847.1"/>
    <property type="molecule type" value="Genomic_DNA"/>
</dbReference>
<dbReference type="Pfam" id="PF00085">
    <property type="entry name" value="Thioredoxin"/>
    <property type="match status" value="1"/>
</dbReference>
<evidence type="ECO:0000256" key="4">
    <source>
        <dbReference type="ARBA" id="ARBA00023157"/>
    </source>
</evidence>
<evidence type="ECO:0000256" key="1">
    <source>
        <dbReference type="ARBA" id="ARBA00008987"/>
    </source>
</evidence>
<comment type="similarity">
    <text evidence="1">Belongs to the thioredoxin family.</text>
</comment>
<name>A0ABQ6C912_9BURK</name>
<dbReference type="NCBIfam" id="TIGR01068">
    <property type="entry name" value="thioredoxin"/>
    <property type="match status" value="1"/>
</dbReference>
<dbReference type="PROSITE" id="PS00194">
    <property type="entry name" value="THIOREDOXIN_1"/>
    <property type="match status" value="1"/>
</dbReference>
<dbReference type="InterPro" id="IPR013766">
    <property type="entry name" value="Thioredoxin_domain"/>
</dbReference>
<dbReference type="InterPro" id="IPR005746">
    <property type="entry name" value="Thioredoxin"/>
</dbReference>
<dbReference type="PANTHER" id="PTHR45663:SF11">
    <property type="entry name" value="GEO12009P1"/>
    <property type="match status" value="1"/>
</dbReference>
<proteinExistence type="inferred from homology"/>
<dbReference type="Proteomes" id="UP001156903">
    <property type="component" value="Unassembled WGS sequence"/>
</dbReference>
<dbReference type="InterPro" id="IPR036249">
    <property type="entry name" value="Thioredoxin-like_sf"/>
</dbReference>
<evidence type="ECO:0000313" key="8">
    <source>
        <dbReference type="EMBL" id="GLS16847.1"/>
    </source>
</evidence>
<protein>
    <recommendedName>
        <fullName evidence="6">Thioredoxin</fullName>
    </recommendedName>
</protein>
<dbReference type="CDD" id="cd02956">
    <property type="entry name" value="ybbN"/>
    <property type="match status" value="1"/>
</dbReference>
<evidence type="ECO:0000256" key="5">
    <source>
        <dbReference type="ARBA" id="ARBA00023284"/>
    </source>
</evidence>
<dbReference type="RefSeq" id="WP_234267509.1">
    <property type="nucleotide sequence ID" value="NZ_BSPB01000091.1"/>
</dbReference>
<evidence type="ECO:0000256" key="6">
    <source>
        <dbReference type="NCBIfam" id="TIGR01068"/>
    </source>
</evidence>
<dbReference type="PROSITE" id="PS51352">
    <property type="entry name" value="THIOREDOXIN_2"/>
    <property type="match status" value="1"/>
</dbReference>
<dbReference type="Pfam" id="PF14561">
    <property type="entry name" value="TPR_20"/>
    <property type="match status" value="1"/>
</dbReference>
<feature type="domain" description="Thioredoxin" evidence="7">
    <location>
        <begin position="1"/>
        <end position="123"/>
    </location>
</feature>
<comment type="caution">
    <text evidence="8">The sequence shown here is derived from an EMBL/GenBank/DDBJ whole genome shotgun (WGS) entry which is preliminary data.</text>
</comment>
<keyword evidence="5" id="KW-0676">Redox-active center</keyword>
<dbReference type="Gene3D" id="3.40.30.10">
    <property type="entry name" value="Glutaredoxin"/>
    <property type="match status" value="1"/>
</dbReference>
<dbReference type="InterPro" id="IPR011990">
    <property type="entry name" value="TPR-like_helical_dom_sf"/>
</dbReference>
<dbReference type="PANTHER" id="PTHR45663">
    <property type="entry name" value="GEO12009P1"/>
    <property type="match status" value="1"/>
</dbReference>
<dbReference type="InterPro" id="IPR017937">
    <property type="entry name" value="Thioredoxin_CS"/>
</dbReference>
<dbReference type="Gene3D" id="1.25.40.10">
    <property type="entry name" value="Tetratricopeptide repeat domain"/>
    <property type="match status" value="1"/>
</dbReference>
<reference evidence="9" key="1">
    <citation type="journal article" date="2019" name="Int. J. Syst. Evol. Microbiol.">
        <title>The Global Catalogue of Microorganisms (GCM) 10K type strain sequencing project: providing services to taxonomists for standard genome sequencing and annotation.</title>
        <authorList>
            <consortium name="The Broad Institute Genomics Platform"/>
            <consortium name="The Broad Institute Genome Sequencing Center for Infectious Disease"/>
            <person name="Wu L."/>
            <person name="Ma J."/>
        </authorList>
    </citation>
    <scope>NUCLEOTIDE SEQUENCE [LARGE SCALE GENOMIC DNA]</scope>
    <source>
        <strain evidence="9">NBRC 109341</strain>
    </source>
</reference>
<keyword evidence="3" id="KW-0249">Electron transport</keyword>
<gene>
    <name evidence="8" type="ORF">GCM10007935_42930</name>
</gene>
<evidence type="ECO:0000259" key="7">
    <source>
        <dbReference type="PROSITE" id="PS51352"/>
    </source>
</evidence>
<keyword evidence="9" id="KW-1185">Reference proteome</keyword>
<keyword evidence="2" id="KW-0813">Transport</keyword>
<accession>A0ABQ6C912</accession>
<dbReference type="SUPFAM" id="SSF52833">
    <property type="entry name" value="Thioredoxin-like"/>
    <property type="match status" value="1"/>
</dbReference>
<organism evidence="8 9">
    <name type="scientific">Hydrogenophaga electricum</name>
    <dbReference type="NCBI Taxonomy" id="1230953"/>
    <lineage>
        <taxon>Bacteria</taxon>
        <taxon>Pseudomonadati</taxon>
        <taxon>Pseudomonadota</taxon>
        <taxon>Betaproteobacteria</taxon>
        <taxon>Burkholderiales</taxon>
        <taxon>Comamonadaceae</taxon>
        <taxon>Hydrogenophaga</taxon>
    </lineage>
</organism>
<evidence type="ECO:0000313" key="9">
    <source>
        <dbReference type="Proteomes" id="UP001156903"/>
    </source>
</evidence>
<evidence type="ECO:0000256" key="3">
    <source>
        <dbReference type="ARBA" id="ARBA00022982"/>
    </source>
</evidence>